<reference evidence="1 2" key="1">
    <citation type="submission" date="2019-07" db="EMBL/GenBank/DDBJ databases">
        <title>Sphingomonas solaris sp. nov., isolated from a solar panel from Boston, Massachusetts.</title>
        <authorList>
            <person name="Tanner K."/>
            <person name="Pascual J."/>
            <person name="Mancuso C."/>
            <person name="Pereto J."/>
            <person name="Khalil A."/>
            <person name="Vilanova C."/>
        </authorList>
    </citation>
    <scope>NUCLEOTIDE SEQUENCE [LARGE SCALE GENOMIC DNA]</scope>
    <source>
        <strain evidence="1 2">R4DWN</strain>
    </source>
</reference>
<dbReference type="Proteomes" id="UP000318681">
    <property type="component" value="Unassembled WGS sequence"/>
</dbReference>
<keyword evidence="2" id="KW-1185">Reference proteome</keyword>
<organism evidence="1 2">
    <name type="scientific">Alterirhizorhabdus solaris</name>
    <dbReference type="NCBI Taxonomy" id="2529389"/>
    <lineage>
        <taxon>Bacteria</taxon>
        <taxon>Pseudomonadati</taxon>
        <taxon>Pseudomonadota</taxon>
        <taxon>Alphaproteobacteria</taxon>
        <taxon>Sphingomonadales</taxon>
        <taxon>Rhizorhabdaceae</taxon>
        <taxon>Alterirhizorhabdus</taxon>
    </lineage>
</organism>
<evidence type="ECO:0000313" key="2">
    <source>
        <dbReference type="Proteomes" id="UP000318681"/>
    </source>
</evidence>
<comment type="caution">
    <text evidence="1">The sequence shown here is derived from an EMBL/GenBank/DDBJ whole genome shotgun (WGS) entry which is preliminary data.</text>
</comment>
<dbReference type="OrthoDB" id="7425063at2"/>
<gene>
    <name evidence="1" type="ORF">FOY91_11420</name>
</gene>
<protein>
    <submittedName>
        <fullName evidence="1">Uncharacterized protein</fullName>
    </submittedName>
</protein>
<sequence>MGLAVATLSACAKDNQFDETGGVRITRSACPALAVPAYTGDITLFDPPASREARAIDVVANLTDLRANCNDAGEQIVSQATFAVQARRTNTAAARDVTLPFFATVVRGGSVIVSKQVGRVALHFDAGQARATATATATTGITRAAATLPPEIETQLTRKRKPTDADASIDPMADPATRAAVAKASFEMLIGFQLSNEQLAYNVTR</sequence>
<dbReference type="EMBL" id="VNIM01000042">
    <property type="protein sequence ID" value="TVV73798.1"/>
    <property type="molecule type" value="Genomic_DNA"/>
</dbReference>
<proteinExistence type="predicted"/>
<name>A0A558R3A2_9SPHN</name>
<dbReference type="AlphaFoldDB" id="A0A558R3A2"/>
<evidence type="ECO:0000313" key="1">
    <source>
        <dbReference type="EMBL" id="TVV73798.1"/>
    </source>
</evidence>
<accession>A0A558R3A2</accession>